<dbReference type="Proteomes" id="UP000824166">
    <property type="component" value="Unassembled WGS sequence"/>
</dbReference>
<proteinExistence type="predicted"/>
<evidence type="ECO:0000313" key="3">
    <source>
        <dbReference type="EMBL" id="MBU8868175.1"/>
    </source>
</evidence>
<reference evidence="3 4" key="1">
    <citation type="submission" date="2021-06" db="EMBL/GenBank/DDBJ databases">
        <authorList>
            <person name="Jeong J.W."/>
        </authorList>
    </citation>
    <scope>NUCLEOTIDE SEQUENCE [LARGE SCALE GENOMIC DNA]</scope>
    <source>
        <strain evidence="3 4">MMS21-TAE1-1</strain>
    </source>
</reference>
<keyword evidence="4" id="KW-1185">Reference proteome</keyword>
<comment type="caution">
    <text evidence="3">The sequence shown here is derived from an EMBL/GenBank/DDBJ whole genome shotgun (WGS) entry which is preliminary data.</text>
</comment>
<dbReference type="NCBIfam" id="TIGR02022">
    <property type="entry name" value="hutF"/>
    <property type="match status" value="1"/>
</dbReference>
<dbReference type="RefSeq" id="WP_216926295.1">
    <property type="nucleotide sequence ID" value="NZ_JAHOPC010000012.1"/>
</dbReference>
<name>A0ABS6I8Y4_9MICC</name>
<keyword evidence="1 3" id="KW-0378">Hydrolase</keyword>
<dbReference type="InterPro" id="IPR006680">
    <property type="entry name" value="Amidohydro-rel"/>
</dbReference>
<dbReference type="Pfam" id="PF01979">
    <property type="entry name" value="Amidohydro_1"/>
    <property type="match status" value="1"/>
</dbReference>
<dbReference type="InterPro" id="IPR010252">
    <property type="entry name" value="HutF"/>
</dbReference>
<dbReference type="GO" id="GO:0050416">
    <property type="term" value="F:formimidoylglutamate deiminase activity"/>
    <property type="evidence" value="ECO:0007669"/>
    <property type="project" value="UniProtKB-EC"/>
</dbReference>
<dbReference type="PANTHER" id="PTHR43794:SF11">
    <property type="entry name" value="AMIDOHYDROLASE-RELATED DOMAIN-CONTAINING PROTEIN"/>
    <property type="match status" value="1"/>
</dbReference>
<feature type="domain" description="Amidohydrolase-related" evidence="2">
    <location>
        <begin position="59"/>
        <end position="430"/>
    </location>
</feature>
<evidence type="ECO:0000256" key="1">
    <source>
        <dbReference type="ARBA" id="ARBA00022801"/>
    </source>
</evidence>
<dbReference type="InterPro" id="IPR050287">
    <property type="entry name" value="MTA/SAH_deaminase"/>
</dbReference>
<accession>A0ABS6I8Y4</accession>
<dbReference type="PANTHER" id="PTHR43794">
    <property type="entry name" value="AMINOHYDROLASE SSNA-RELATED"/>
    <property type="match status" value="1"/>
</dbReference>
<gene>
    <name evidence="3" type="ORF">KSW38_17940</name>
</gene>
<organism evidence="3 4">
    <name type="scientific">Paenarthrobacter aromaticivorans</name>
    <dbReference type="NCBI Taxonomy" id="2849150"/>
    <lineage>
        <taxon>Bacteria</taxon>
        <taxon>Bacillati</taxon>
        <taxon>Actinomycetota</taxon>
        <taxon>Actinomycetes</taxon>
        <taxon>Micrococcales</taxon>
        <taxon>Micrococcaceae</taxon>
        <taxon>Paenarthrobacter</taxon>
    </lineage>
</organism>
<protein>
    <submittedName>
        <fullName evidence="3">Formimidoylglutamate deiminase</fullName>
        <ecNumber evidence="3">3.5.3.13</ecNumber>
    </submittedName>
</protein>
<evidence type="ECO:0000313" key="4">
    <source>
        <dbReference type="Proteomes" id="UP000824166"/>
    </source>
</evidence>
<evidence type="ECO:0000259" key="2">
    <source>
        <dbReference type="Pfam" id="PF01979"/>
    </source>
</evidence>
<dbReference type="NCBIfam" id="NF006681">
    <property type="entry name" value="PRK09229.1-2"/>
    <property type="match status" value="1"/>
</dbReference>
<sequence length="454" mass="48488">MNAFWCETAIVRADHPEEGYPALAAASGVRIETHNGRISSITTDTEAQPNDMRLSGITFPAAANAHSHAFHRVLRGRTHEGRGDFWVWREQMYRSASELTPEKYEKLATAVFAEMVVTGFSSVAEFHYVHHQPDGTPYAEPHAMELALARAAMSSGIRVTLLDTLYLAGGIGTPLNPEQARFGDADVHAWLDRLNSLRAVVAEQFPKELVSVGAALHSVRAVPEEDLKVVARQLPEDIPLHIHLSEQPAENQACLEAYGTTPAGLLERHGLLSSRLSAVHSTHLTQEDIALLGNAGTTVVMCPSTEADLADGIGPARELAGAGAAIALGTDQHAVIDPWTEMRTLEHGERLGTGQRGRFSPQELLRAATEGAARSMATPIAASGLEVGAVCDLMVIDPASTRTAGSRPLQMAFSATSSDVTEVIIAGELVASHGAHTRLGRPGSLLTEALKELS</sequence>
<dbReference type="EMBL" id="JAHOPC010000012">
    <property type="protein sequence ID" value="MBU8868175.1"/>
    <property type="molecule type" value="Genomic_DNA"/>
</dbReference>
<dbReference type="EC" id="3.5.3.13" evidence="3"/>